<comment type="caution">
    <text evidence="1">The sequence shown here is derived from an EMBL/GenBank/DDBJ whole genome shotgun (WGS) entry which is preliminary data.</text>
</comment>
<evidence type="ECO:0000313" key="2">
    <source>
        <dbReference type="Proteomes" id="UP000298030"/>
    </source>
</evidence>
<dbReference type="AlphaFoldDB" id="A0A4Y7SQ28"/>
<reference evidence="1 2" key="1">
    <citation type="journal article" date="2019" name="Nat. Ecol. Evol.">
        <title>Megaphylogeny resolves global patterns of mushroom evolution.</title>
        <authorList>
            <person name="Varga T."/>
            <person name="Krizsan K."/>
            <person name="Foldi C."/>
            <person name="Dima B."/>
            <person name="Sanchez-Garcia M."/>
            <person name="Sanchez-Ramirez S."/>
            <person name="Szollosi G.J."/>
            <person name="Szarkandi J.G."/>
            <person name="Papp V."/>
            <person name="Albert L."/>
            <person name="Andreopoulos W."/>
            <person name="Angelini C."/>
            <person name="Antonin V."/>
            <person name="Barry K.W."/>
            <person name="Bougher N.L."/>
            <person name="Buchanan P."/>
            <person name="Buyck B."/>
            <person name="Bense V."/>
            <person name="Catcheside P."/>
            <person name="Chovatia M."/>
            <person name="Cooper J."/>
            <person name="Damon W."/>
            <person name="Desjardin D."/>
            <person name="Finy P."/>
            <person name="Geml J."/>
            <person name="Haridas S."/>
            <person name="Hughes K."/>
            <person name="Justo A."/>
            <person name="Karasinski D."/>
            <person name="Kautmanova I."/>
            <person name="Kiss B."/>
            <person name="Kocsube S."/>
            <person name="Kotiranta H."/>
            <person name="LaButti K.M."/>
            <person name="Lechner B.E."/>
            <person name="Liimatainen K."/>
            <person name="Lipzen A."/>
            <person name="Lukacs Z."/>
            <person name="Mihaltcheva S."/>
            <person name="Morgado L.N."/>
            <person name="Niskanen T."/>
            <person name="Noordeloos M.E."/>
            <person name="Ohm R.A."/>
            <person name="Ortiz-Santana B."/>
            <person name="Ovrebo C."/>
            <person name="Racz N."/>
            <person name="Riley R."/>
            <person name="Savchenko A."/>
            <person name="Shiryaev A."/>
            <person name="Soop K."/>
            <person name="Spirin V."/>
            <person name="Szebenyi C."/>
            <person name="Tomsovsky M."/>
            <person name="Tulloss R.E."/>
            <person name="Uehling J."/>
            <person name="Grigoriev I.V."/>
            <person name="Vagvolgyi C."/>
            <person name="Papp T."/>
            <person name="Martin F.M."/>
            <person name="Miettinen O."/>
            <person name="Hibbett D.S."/>
            <person name="Nagy L.G."/>
        </authorList>
    </citation>
    <scope>NUCLEOTIDE SEQUENCE [LARGE SCALE GENOMIC DNA]</scope>
    <source>
        <strain evidence="1 2">FP101781</strain>
    </source>
</reference>
<gene>
    <name evidence="1" type="ORF">FA13DRAFT_1797672</name>
</gene>
<proteinExistence type="predicted"/>
<evidence type="ECO:0000313" key="1">
    <source>
        <dbReference type="EMBL" id="TEB23966.1"/>
    </source>
</evidence>
<sequence>MSWLLSPTPRPRDYGWPDSMTDAGVLRGTDPDSYPRLSHRLLSLAIPLGLPSDIIEKRYASSLFKESIALRMRVEKVDAEARWFRQQVMGAGGHSTKSAEVLYLEKWQNIKEEELEAFKSKWDEVERSVQAVRAKDKKRLYS</sequence>
<protein>
    <submittedName>
        <fullName evidence="1">Uncharacterized protein</fullName>
    </submittedName>
</protein>
<dbReference type="EMBL" id="QPFP01000072">
    <property type="protein sequence ID" value="TEB23966.1"/>
    <property type="molecule type" value="Genomic_DNA"/>
</dbReference>
<organism evidence="1 2">
    <name type="scientific">Coprinellus micaceus</name>
    <name type="common">Glistening ink-cap mushroom</name>
    <name type="synonym">Coprinus micaceus</name>
    <dbReference type="NCBI Taxonomy" id="71717"/>
    <lineage>
        <taxon>Eukaryota</taxon>
        <taxon>Fungi</taxon>
        <taxon>Dikarya</taxon>
        <taxon>Basidiomycota</taxon>
        <taxon>Agaricomycotina</taxon>
        <taxon>Agaricomycetes</taxon>
        <taxon>Agaricomycetidae</taxon>
        <taxon>Agaricales</taxon>
        <taxon>Agaricineae</taxon>
        <taxon>Psathyrellaceae</taxon>
        <taxon>Coprinellus</taxon>
    </lineage>
</organism>
<name>A0A4Y7SQ28_COPMI</name>
<keyword evidence="2" id="KW-1185">Reference proteome</keyword>
<accession>A0A4Y7SQ28</accession>
<dbReference type="Proteomes" id="UP000298030">
    <property type="component" value="Unassembled WGS sequence"/>
</dbReference>